<reference evidence="12" key="1">
    <citation type="submission" date="2020-07" db="EMBL/GenBank/DDBJ databases">
        <title>Huge and variable diversity of episymbiotic CPR bacteria and DPANN archaea in groundwater ecosystems.</title>
        <authorList>
            <person name="He C.Y."/>
            <person name="Keren R."/>
            <person name="Whittaker M."/>
            <person name="Farag I.F."/>
            <person name="Doudna J."/>
            <person name="Cate J.H.D."/>
            <person name="Banfield J.F."/>
        </authorList>
    </citation>
    <scope>NUCLEOTIDE SEQUENCE</scope>
    <source>
        <strain evidence="12">NC_groundwater_1664_Pr3_B-0.1um_52_9</strain>
    </source>
</reference>
<dbReference type="InterPro" id="IPR003661">
    <property type="entry name" value="HisK_dim/P_dom"/>
</dbReference>
<organism evidence="12 13">
    <name type="scientific">Desulfomonile tiedjei</name>
    <dbReference type="NCBI Taxonomy" id="2358"/>
    <lineage>
        <taxon>Bacteria</taxon>
        <taxon>Pseudomonadati</taxon>
        <taxon>Thermodesulfobacteriota</taxon>
        <taxon>Desulfomonilia</taxon>
        <taxon>Desulfomonilales</taxon>
        <taxon>Desulfomonilaceae</taxon>
        <taxon>Desulfomonile</taxon>
    </lineage>
</organism>
<dbReference type="PROSITE" id="PS50113">
    <property type="entry name" value="PAC"/>
    <property type="match status" value="8"/>
</dbReference>
<dbReference type="SMART" id="SM00091">
    <property type="entry name" value="PAS"/>
    <property type="match status" value="9"/>
</dbReference>
<dbReference type="Pfam" id="PF00072">
    <property type="entry name" value="Response_reg"/>
    <property type="match status" value="1"/>
</dbReference>
<dbReference type="SUPFAM" id="SSF47384">
    <property type="entry name" value="Homodimeric domain of signal transducing histidine kinase"/>
    <property type="match status" value="1"/>
</dbReference>
<evidence type="ECO:0000256" key="3">
    <source>
        <dbReference type="ARBA" id="ARBA00022553"/>
    </source>
</evidence>
<evidence type="ECO:0000256" key="1">
    <source>
        <dbReference type="ARBA" id="ARBA00000085"/>
    </source>
</evidence>
<dbReference type="InterPro" id="IPR036890">
    <property type="entry name" value="HATPase_C_sf"/>
</dbReference>
<dbReference type="InterPro" id="IPR003594">
    <property type="entry name" value="HATPase_dom"/>
</dbReference>
<feature type="domain" description="PAC" evidence="11">
    <location>
        <begin position="1026"/>
        <end position="1077"/>
    </location>
</feature>
<dbReference type="PANTHER" id="PTHR43304">
    <property type="entry name" value="PHYTOCHROME-LIKE PROTEIN CPH1"/>
    <property type="match status" value="1"/>
</dbReference>
<feature type="domain" description="PAS" evidence="10">
    <location>
        <begin position="37"/>
        <end position="107"/>
    </location>
</feature>
<name>A0A9D6V3N3_9BACT</name>
<evidence type="ECO:0000259" key="11">
    <source>
        <dbReference type="PROSITE" id="PS50113"/>
    </source>
</evidence>
<feature type="domain" description="Histidine kinase" evidence="8">
    <location>
        <begin position="1212"/>
        <end position="1435"/>
    </location>
</feature>
<dbReference type="InterPro" id="IPR036097">
    <property type="entry name" value="HisK_dim/P_sf"/>
</dbReference>
<sequence length="1513" mass="172734">MNQRELLEELESLRRKVEELEGARIRLEHTERALRDSEERFRLLYENAPLGYQSLDETGCVIEVNTAWLDTLGYTREEVIGKWIGDFLAPAYVERFKENFPKFKAAGEIHWVEFDMVRKDNSIISVAFDGQIGRDQWGRFRQTHCIMHDMTEIRRSQDALKESEERYRRIVETANEGIGAIDDEFRTTFVNQRMADMLGYPVEEMIGRRVDSFMFEEDLPDHSEKMNALLLGEGAVYERRFRGKDGGTIWTIVSETPLRDFTGNFVGSFAMFTDITERERADRALRESEDRFRALSEATFEAIFLSDKGICIGQNLSAEMMFGYSTEEALGRSGTGWIAPEYRELVLDKMLSGHEEPYEAVAVRKDGTKFPCEIQGRMIDYRGRRIRVTALRDITERRRAEDALRESKDAYRNLVENLDEVVFSTDAQGVLTYVSPSVERLLGYEPSELVGLDYASFLHQEDLADIGRKFQDVLENRIYPGEFRFRAKAGDFRWMRASGRPILKGDQVLGISGIAGDITGQKQAEEALRQSENRYRALFEHSPISLWEEDLSEVQKYLGGLSESGVHDFRQYFENHPESVSKCTRMARILDVNKTACEIFGASDKQELLRGLDSVFCDETYETMIEGLVSITEGIQEFQIESKCRTLGGEHLDIILKWAVMPGSEQTYSNVLVSVTDITDRKRAEQELRVERGILKDILEATLAGYWDWDIANNKEYLSPTFKKMFGYEDHELPNVPETWQRLMFPEDLQEVFACFDKHVSSRGQVPYYNEVRYRHKDGFAVWVICAGRVIEWDSSGNPLRMVGCHVDITERKRAEEALRRSEAMLRESQRVSAVGHYEFDVNSGFWTNSEMLDEIFGIGADYTRNVEGWEGIIHPECREEMLAYLRDYVLRDRNRFNKEYRIVRINDGVMRWVHGRGNLEADADGQLVRMFGTIQDISERKWAEESLRESEEKYRDLFDNSTDLIYTHRLDGYYTSVNNAARDLLGYSTDEFLKLNFRQIADPEYLNRTEENFRKKAEGEVSKTGPYELLVRTKDGSPVWVEVNSRIIMRDGMPVGVHGNARDITERKAAETERLRLVTAIEQAAEVVLITDPDGTIVYVNPAFEQITGYNRHEAIGCNPRILKSGLQDDSVYSDLWNTISDGRVWSGHFINKRKDGTLFEEEATISPVKDDSGRIVNYVAVKRDVSNEVLLQKQLLEAQKMEAVGTLAGGIAHDFNNLLQVINGYAEMALFEIKKGHPGHSELLEIKAAARSAAELTQGLLTFSRRVESKLRPVDLNQELANVAKLLTRTLPKMIKITMSLAEPLDTVNADPAQLQQVVMNLAVNARDAMPKGGKLLIETRNVLLDKEYCKSHLDTEPGHYVVLTISDNGIGMDEKTRRHIFDPFFTTKETGKGTGLGLSIVFGIIRSHGGNVICYSEPGQGTTFKIYLPAVTGEWVREIEEQHEILAGGTESILLIDDEDSVRRLGASILKRFGYSVITASNGKEGLESFTRAERQIDLVILDLVMPEMS</sequence>
<feature type="domain" description="Response regulatory" evidence="9">
    <location>
        <begin position="1455"/>
        <end position="1513"/>
    </location>
</feature>
<dbReference type="InterPro" id="IPR000700">
    <property type="entry name" value="PAS-assoc_C"/>
</dbReference>
<keyword evidence="5" id="KW-0418">Kinase</keyword>
<dbReference type="NCBIfam" id="TIGR00229">
    <property type="entry name" value="sensory_box"/>
    <property type="match status" value="9"/>
</dbReference>
<dbReference type="Pfam" id="PF13426">
    <property type="entry name" value="PAS_9"/>
    <property type="match status" value="5"/>
</dbReference>
<dbReference type="Pfam" id="PF02518">
    <property type="entry name" value="HATPase_c"/>
    <property type="match status" value="1"/>
</dbReference>
<comment type="catalytic activity">
    <reaction evidence="1">
        <text>ATP + protein L-histidine = ADP + protein N-phospho-L-histidine.</text>
        <dbReference type="EC" id="2.7.13.3"/>
    </reaction>
</comment>
<evidence type="ECO:0000313" key="12">
    <source>
        <dbReference type="EMBL" id="MBI5248572.1"/>
    </source>
</evidence>
<dbReference type="PROSITE" id="PS50109">
    <property type="entry name" value="HIS_KIN"/>
    <property type="match status" value="1"/>
</dbReference>
<feature type="domain" description="PAC" evidence="11">
    <location>
        <begin position="356"/>
        <end position="406"/>
    </location>
</feature>
<dbReference type="Gene3D" id="3.30.565.10">
    <property type="entry name" value="Histidine kinase-like ATPase, C-terminal domain"/>
    <property type="match status" value="1"/>
</dbReference>
<feature type="modified residue" description="4-aspartylphosphate" evidence="6">
    <location>
        <position position="1506"/>
    </location>
</feature>
<dbReference type="PRINTS" id="PR00344">
    <property type="entry name" value="BCTRLSENSOR"/>
</dbReference>
<gene>
    <name evidence="12" type="ORF">HY912_03685</name>
</gene>
<evidence type="ECO:0000313" key="13">
    <source>
        <dbReference type="Proteomes" id="UP000807825"/>
    </source>
</evidence>
<dbReference type="Gene3D" id="3.30.450.20">
    <property type="entry name" value="PAS domain"/>
    <property type="match status" value="9"/>
</dbReference>
<dbReference type="SUPFAM" id="SSF55874">
    <property type="entry name" value="ATPase domain of HSP90 chaperone/DNA topoisomerase II/histidine kinase"/>
    <property type="match status" value="1"/>
</dbReference>
<feature type="domain" description="PAS" evidence="10">
    <location>
        <begin position="951"/>
        <end position="1021"/>
    </location>
</feature>
<dbReference type="PROSITE" id="PS50112">
    <property type="entry name" value="PAS"/>
    <property type="match status" value="6"/>
</dbReference>
<dbReference type="InterPro" id="IPR035965">
    <property type="entry name" value="PAS-like_dom_sf"/>
</dbReference>
<evidence type="ECO:0000256" key="4">
    <source>
        <dbReference type="ARBA" id="ARBA00022679"/>
    </source>
</evidence>
<feature type="domain" description="PAS" evidence="10">
    <location>
        <begin position="407"/>
        <end position="477"/>
    </location>
</feature>
<dbReference type="InterPro" id="IPR005467">
    <property type="entry name" value="His_kinase_dom"/>
</dbReference>
<dbReference type="InterPro" id="IPR013655">
    <property type="entry name" value="PAS_fold_3"/>
</dbReference>
<dbReference type="Gene3D" id="2.10.70.100">
    <property type="match status" value="1"/>
</dbReference>
<dbReference type="InterPro" id="IPR004358">
    <property type="entry name" value="Sig_transdc_His_kin-like_C"/>
</dbReference>
<dbReference type="SUPFAM" id="SSF55785">
    <property type="entry name" value="PYP-like sensor domain (PAS domain)"/>
    <property type="match status" value="10"/>
</dbReference>
<feature type="domain" description="PAC" evidence="11">
    <location>
        <begin position="479"/>
        <end position="530"/>
    </location>
</feature>
<keyword evidence="4" id="KW-0808">Transferase</keyword>
<feature type="domain" description="PAS" evidence="10">
    <location>
        <begin position="1074"/>
        <end position="1118"/>
    </location>
</feature>
<dbReference type="PANTHER" id="PTHR43304:SF1">
    <property type="entry name" value="PAC DOMAIN-CONTAINING PROTEIN"/>
    <property type="match status" value="1"/>
</dbReference>
<evidence type="ECO:0000256" key="7">
    <source>
        <dbReference type="SAM" id="Coils"/>
    </source>
</evidence>
<dbReference type="InterPro" id="IPR001610">
    <property type="entry name" value="PAC"/>
</dbReference>
<feature type="domain" description="PAC" evidence="11">
    <location>
        <begin position="768"/>
        <end position="821"/>
    </location>
</feature>
<dbReference type="Pfam" id="PF08448">
    <property type="entry name" value="PAS_4"/>
    <property type="match status" value="1"/>
</dbReference>
<dbReference type="SMART" id="SM00387">
    <property type="entry name" value="HATPase_c"/>
    <property type="match status" value="1"/>
</dbReference>
<protein>
    <recommendedName>
        <fullName evidence="2">histidine kinase</fullName>
        <ecNumber evidence="2">2.7.13.3</ecNumber>
    </recommendedName>
</protein>
<dbReference type="InterPro" id="IPR052162">
    <property type="entry name" value="Sensor_kinase/Photoreceptor"/>
</dbReference>
<proteinExistence type="predicted"/>
<dbReference type="InterPro" id="IPR011006">
    <property type="entry name" value="CheY-like_superfamily"/>
</dbReference>
<dbReference type="Gene3D" id="1.10.287.130">
    <property type="match status" value="1"/>
</dbReference>
<feature type="non-terminal residue" evidence="12">
    <location>
        <position position="1513"/>
    </location>
</feature>
<feature type="domain" description="PAC" evidence="11">
    <location>
        <begin position="897"/>
        <end position="950"/>
    </location>
</feature>
<feature type="domain" description="PAC" evidence="11">
    <location>
        <begin position="110"/>
        <end position="162"/>
    </location>
</feature>
<dbReference type="Proteomes" id="UP000807825">
    <property type="component" value="Unassembled WGS sequence"/>
</dbReference>
<evidence type="ECO:0000256" key="5">
    <source>
        <dbReference type="ARBA" id="ARBA00022777"/>
    </source>
</evidence>
<evidence type="ECO:0000259" key="10">
    <source>
        <dbReference type="PROSITE" id="PS50112"/>
    </source>
</evidence>
<keyword evidence="3 6" id="KW-0597">Phosphoprotein</keyword>
<dbReference type="Pfam" id="PF08447">
    <property type="entry name" value="PAS_3"/>
    <property type="match status" value="3"/>
</dbReference>
<dbReference type="SUPFAM" id="SSF52172">
    <property type="entry name" value="CheY-like"/>
    <property type="match status" value="1"/>
</dbReference>
<feature type="domain" description="PAC" evidence="11">
    <location>
        <begin position="235"/>
        <end position="287"/>
    </location>
</feature>
<comment type="caution">
    <text evidence="12">The sequence shown here is derived from an EMBL/GenBank/DDBJ whole genome shotgun (WGS) entry which is preliminary data.</text>
</comment>
<dbReference type="EC" id="2.7.13.3" evidence="2"/>
<dbReference type="EMBL" id="JACRDE010000112">
    <property type="protein sequence ID" value="MBI5248572.1"/>
    <property type="molecule type" value="Genomic_DNA"/>
</dbReference>
<feature type="coiled-coil region" evidence="7">
    <location>
        <begin position="3"/>
        <end position="47"/>
    </location>
</feature>
<dbReference type="PROSITE" id="PS50110">
    <property type="entry name" value="RESPONSE_REGULATORY"/>
    <property type="match status" value="1"/>
</dbReference>
<feature type="domain" description="PAS" evidence="10">
    <location>
        <begin position="163"/>
        <end position="233"/>
    </location>
</feature>
<dbReference type="SMART" id="SM00086">
    <property type="entry name" value="PAC"/>
    <property type="match status" value="9"/>
</dbReference>
<evidence type="ECO:0000256" key="2">
    <source>
        <dbReference type="ARBA" id="ARBA00012438"/>
    </source>
</evidence>
<dbReference type="CDD" id="cd00130">
    <property type="entry name" value="PAS"/>
    <property type="match status" value="8"/>
</dbReference>
<evidence type="ECO:0000259" key="8">
    <source>
        <dbReference type="PROSITE" id="PS50109"/>
    </source>
</evidence>
<feature type="domain" description="PAS" evidence="10">
    <location>
        <begin position="691"/>
        <end position="763"/>
    </location>
</feature>
<dbReference type="InterPro" id="IPR000014">
    <property type="entry name" value="PAS"/>
</dbReference>
<dbReference type="InterPro" id="IPR001789">
    <property type="entry name" value="Sig_transdc_resp-reg_receiver"/>
</dbReference>
<dbReference type="Gene3D" id="3.40.50.2300">
    <property type="match status" value="1"/>
</dbReference>
<dbReference type="CDD" id="cd00082">
    <property type="entry name" value="HisKA"/>
    <property type="match status" value="1"/>
</dbReference>
<accession>A0A9D6V3N3</accession>
<feature type="domain" description="PAC" evidence="11">
    <location>
        <begin position="1145"/>
        <end position="1199"/>
    </location>
</feature>
<keyword evidence="7" id="KW-0175">Coiled coil</keyword>
<dbReference type="GO" id="GO:0000155">
    <property type="term" value="F:phosphorelay sensor kinase activity"/>
    <property type="evidence" value="ECO:0007669"/>
    <property type="project" value="InterPro"/>
</dbReference>
<evidence type="ECO:0000256" key="6">
    <source>
        <dbReference type="PROSITE-ProRule" id="PRU00169"/>
    </source>
</evidence>
<evidence type="ECO:0000259" key="9">
    <source>
        <dbReference type="PROSITE" id="PS50110"/>
    </source>
</evidence>
<dbReference type="InterPro" id="IPR013656">
    <property type="entry name" value="PAS_4"/>
</dbReference>